<dbReference type="OrthoDB" id="8536306at2"/>
<organism evidence="2 3">
    <name type="scientific">Azonexus fungiphilus</name>
    <dbReference type="NCBI Taxonomy" id="146940"/>
    <lineage>
        <taxon>Bacteria</taxon>
        <taxon>Pseudomonadati</taxon>
        <taxon>Pseudomonadota</taxon>
        <taxon>Betaproteobacteria</taxon>
        <taxon>Rhodocyclales</taxon>
        <taxon>Azonexaceae</taxon>
        <taxon>Azonexus</taxon>
    </lineage>
</organism>
<dbReference type="RefSeq" id="WP_121457629.1">
    <property type="nucleotide sequence ID" value="NZ_JAANMQ010000002.1"/>
</dbReference>
<keyword evidence="1" id="KW-0472">Membrane</keyword>
<evidence type="ECO:0000313" key="3">
    <source>
        <dbReference type="Proteomes" id="UP000270626"/>
    </source>
</evidence>
<reference evidence="2 3" key="1">
    <citation type="submission" date="2018-10" db="EMBL/GenBank/DDBJ databases">
        <title>Genomic Encyclopedia of Type Strains, Phase IV (KMG-IV): sequencing the most valuable type-strain genomes for metagenomic binning, comparative biology and taxonomic classification.</title>
        <authorList>
            <person name="Goeker M."/>
        </authorList>
    </citation>
    <scope>NUCLEOTIDE SEQUENCE [LARGE SCALE GENOMIC DNA]</scope>
    <source>
        <strain evidence="2 3">DSM 23841</strain>
    </source>
</reference>
<dbReference type="Proteomes" id="UP000270626">
    <property type="component" value="Unassembled WGS sequence"/>
</dbReference>
<evidence type="ECO:0000256" key="1">
    <source>
        <dbReference type="SAM" id="Phobius"/>
    </source>
</evidence>
<accession>A0A495WDS5</accession>
<keyword evidence="1" id="KW-0812">Transmembrane</keyword>
<name>A0A495WDS5_9RHOO</name>
<keyword evidence="1" id="KW-1133">Transmembrane helix</keyword>
<sequence>MKKPVYRALGICSVALGLIGVVLPLLPTTPFLILAAYFFARSHPEWEARLLAHPTAGPAIRAWRERGAIPLLGKRLATLMLASSALFGWYALPGDWRYLPGAIGMITLLWMWSRPSS</sequence>
<dbReference type="InterPro" id="IPR007401">
    <property type="entry name" value="DUF454"/>
</dbReference>
<dbReference type="AlphaFoldDB" id="A0A495WDS5"/>
<keyword evidence="3" id="KW-1185">Reference proteome</keyword>
<gene>
    <name evidence="2" type="ORF">DFR40_1267</name>
</gene>
<dbReference type="PANTHER" id="PTHR35813">
    <property type="entry name" value="INNER MEMBRANE PROTEIN YBAN"/>
    <property type="match status" value="1"/>
</dbReference>
<dbReference type="EMBL" id="RBXP01000013">
    <property type="protein sequence ID" value="RKT59380.1"/>
    <property type="molecule type" value="Genomic_DNA"/>
</dbReference>
<feature type="transmembrane region" description="Helical" evidence="1">
    <location>
        <begin position="96"/>
        <end position="113"/>
    </location>
</feature>
<dbReference type="GO" id="GO:0005886">
    <property type="term" value="C:plasma membrane"/>
    <property type="evidence" value="ECO:0007669"/>
    <property type="project" value="TreeGrafter"/>
</dbReference>
<dbReference type="Pfam" id="PF04304">
    <property type="entry name" value="DUF454"/>
    <property type="match status" value="1"/>
</dbReference>
<protein>
    <recommendedName>
        <fullName evidence="4">Inner membrane protein</fullName>
    </recommendedName>
</protein>
<feature type="transmembrane region" description="Helical" evidence="1">
    <location>
        <begin position="6"/>
        <end position="39"/>
    </location>
</feature>
<dbReference type="PANTHER" id="PTHR35813:SF1">
    <property type="entry name" value="INNER MEMBRANE PROTEIN YBAN"/>
    <property type="match status" value="1"/>
</dbReference>
<dbReference type="PIRSF" id="PIRSF016789">
    <property type="entry name" value="DUF454"/>
    <property type="match status" value="1"/>
</dbReference>
<evidence type="ECO:0000313" key="2">
    <source>
        <dbReference type="EMBL" id="RKT59380.1"/>
    </source>
</evidence>
<comment type="caution">
    <text evidence="2">The sequence shown here is derived from an EMBL/GenBank/DDBJ whole genome shotgun (WGS) entry which is preliminary data.</text>
</comment>
<proteinExistence type="predicted"/>
<evidence type="ECO:0008006" key="4">
    <source>
        <dbReference type="Google" id="ProtNLM"/>
    </source>
</evidence>